<comment type="subcellular location">
    <subcellularLocation>
        <location evidence="1">Nucleus</location>
    </subcellularLocation>
</comment>
<evidence type="ECO:0000259" key="8">
    <source>
        <dbReference type="PROSITE" id="PS50128"/>
    </source>
</evidence>
<dbReference type="GO" id="GO:0006397">
    <property type="term" value="P:mRNA processing"/>
    <property type="evidence" value="ECO:0007669"/>
    <property type="project" value="UniProtKB-KW"/>
</dbReference>
<feature type="compositionally biased region" description="Basic residues" evidence="7">
    <location>
        <begin position="1089"/>
        <end position="1102"/>
    </location>
</feature>
<keyword evidence="4" id="KW-0694">RNA-binding</keyword>
<feature type="domain" description="G-patch" evidence="9">
    <location>
        <begin position="159"/>
        <end position="178"/>
    </location>
</feature>
<dbReference type="SUPFAM" id="SSF109905">
    <property type="entry name" value="Surp module (SWAP domain)"/>
    <property type="match status" value="1"/>
</dbReference>
<dbReference type="Pfam" id="PF07713">
    <property type="entry name" value="DUF1604"/>
    <property type="match status" value="1"/>
</dbReference>
<dbReference type="GO" id="GO:0031047">
    <property type="term" value="P:regulatory ncRNA-mediated gene silencing"/>
    <property type="evidence" value="ECO:0007669"/>
    <property type="project" value="UniProtKB-KW"/>
</dbReference>
<protein>
    <recommendedName>
        <fullName evidence="12">G patch domain-containing protein TGH</fullName>
    </recommendedName>
</protein>
<dbReference type="Pfam" id="PF26093">
    <property type="entry name" value="HTH_TGH"/>
    <property type="match status" value="1"/>
</dbReference>
<evidence type="ECO:0000256" key="7">
    <source>
        <dbReference type="SAM" id="MobiDB-lite"/>
    </source>
</evidence>
<feature type="region of interest" description="Disordered" evidence="7">
    <location>
        <begin position="934"/>
        <end position="1127"/>
    </location>
</feature>
<gene>
    <name evidence="10" type="ORF">FEM48_Zijuj05G0113600</name>
</gene>
<dbReference type="InterPro" id="IPR035967">
    <property type="entry name" value="SWAP/Surp_sf"/>
</dbReference>
<evidence type="ECO:0000256" key="5">
    <source>
        <dbReference type="ARBA" id="ARBA00023158"/>
    </source>
</evidence>
<dbReference type="EMBL" id="JAEACU010000005">
    <property type="protein sequence ID" value="KAH7528824.1"/>
    <property type="molecule type" value="Genomic_DNA"/>
</dbReference>
<evidence type="ECO:0000313" key="10">
    <source>
        <dbReference type="EMBL" id="KAH7528824.1"/>
    </source>
</evidence>
<feature type="compositionally biased region" description="Basic residues" evidence="7">
    <location>
        <begin position="1070"/>
        <end position="1081"/>
    </location>
</feature>
<feature type="compositionally biased region" description="Basic and acidic residues" evidence="7">
    <location>
        <begin position="1006"/>
        <end position="1019"/>
    </location>
</feature>
<dbReference type="PANTHER" id="PTHR13384:SF19">
    <property type="entry name" value="G PATCH DOMAIN-CONTAINING PROTEIN 1"/>
    <property type="match status" value="1"/>
</dbReference>
<dbReference type="PROSITE" id="PS50174">
    <property type="entry name" value="G_PATCH"/>
    <property type="match status" value="1"/>
</dbReference>
<feature type="compositionally biased region" description="Basic and acidic residues" evidence="7">
    <location>
        <begin position="1103"/>
        <end position="1121"/>
    </location>
</feature>
<feature type="compositionally biased region" description="Basic and acidic residues" evidence="7">
    <location>
        <begin position="816"/>
        <end position="828"/>
    </location>
</feature>
<name>A0A978VEN5_ZIZJJ</name>
<evidence type="ECO:0000256" key="1">
    <source>
        <dbReference type="ARBA" id="ARBA00004123"/>
    </source>
</evidence>
<dbReference type="PROSITE" id="PS50128">
    <property type="entry name" value="SURP"/>
    <property type="match status" value="1"/>
</dbReference>
<feature type="region of interest" description="Disordered" evidence="7">
    <location>
        <begin position="573"/>
        <end position="613"/>
    </location>
</feature>
<evidence type="ECO:0000259" key="9">
    <source>
        <dbReference type="PROSITE" id="PS50174"/>
    </source>
</evidence>
<organism evidence="10 11">
    <name type="scientific">Ziziphus jujuba var. spinosa</name>
    <dbReference type="NCBI Taxonomy" id="714518"/>
    <lineage>
        <taxon>Eukaryota</taxon>
        <taxon>Viridiplantae</taxon>
        <taxon>Streptophyta</taxon>
        <taxon>Embryophyta</taxon>
        <taxon>Tracheophyta</taxon>
        <taxon>Spermatophyta</taxon>
        <taxon>Magnoliopsida</taxon>
        <taxon>eudicotyledons</taxon>
        <taxon>Gunneridae</taxon>
        <taxon>Pentapetalae</taxon>
        <taxon>rosids</taxon>
        <taxon>fabids</taxon>
        <taxon>Rosales</taxon>
        <taxon>Rhamnaceae</taxon>
        <taxon>Paliureae</taxon>
        <taxon>Ziziphus</taxon>
    </lineage>
</organism>
<accession>A0A978VEN5</accession>
<dbReference type="PANTHER" id="PTHR13384">
    <property type="entry name" value="G PATCH DOMAIN-CONTAINING PROTEIN 1"/>
    <property type="match status" value="1"/>
</dbReference>
<dbReference type="SMART" id="SM00648">
    <property type="entry name" value="SWAP"/>
    <property type="match status" value="1"/>
</dbReference>
<dbReference type="GO" id="GO:0005634">
    <property type="term" value="C:nucleus"/>
    <property type="evidence" value="ECO:0007669"/>
    <property type="project" value="UniProtKB-SubCell"/>
</dbReference>
<evidence type="ECO:0000256" key="6">
    <source>
        <dbReference type="ARBA" id="ARBA00023242"/>
    </source>
</evidence>
<feature type="region of interest" description="Disordered" evidence="7">
    <location>
        <begin position="133"/>
        <end position="152"/>
    </location>
</feature>
<evidence type="ECO:0008006" key="12">
    <source>
        <dbReference type="Google" id="ProtNLM"/>
    </source>
</evidence>
<feature type="region of interest" description="Disordered" evidence="7">
    <location>
        <begin position="815"/>
        <end position="836"/>
    </location>
</feature>
<dbReference type="AlphaFoldDB" id="A0A978VEN5"/>
<feature type="domain" description="SURP motif" evidence="8">
    <location>
        <begin position="517"/>
        <end position="559"/>
    </location>
</feature>
<feature type="compositionally biased region" description="Basic residues" evidence="7">
    <location>
        <begin position="1044"/>
        <end position="1054"/>
    </location>
</feature>
<dbReference type="Proteomes" id="UP000813462">
    <property type="component" value="Unassembled WGS sequence"/>
</dbReference>
<comment type="caution">
    <text evidence="10">The sequence shown here is derived from an EMBL/GenBank/DDBJ whole genome shotgun (WGS) entry which is preliminary data.</text>
</comment>
<dbReference type="GO" id="GO:0003723">
    <property type="term" value="F:RNA binding"/>
    <property type="evidence" value="ECO:0007669"/>
    <property type="project" value="UniProtKB-KW"/>
</dbReference>
<keyword evidence="3" id="KW-0507">mRNA processing</keyword>
<proteinExistence type="predicted"/>
<reference evidence="10" key="1">
    <citation type="journal article" date="2021" name="Front. Plant Sci.">
        <title>Chromosome-Scale Genome Assembly for Chinese Sour Jujube and Insights Into Its Genome Evolution and Domestication Signature.</title>
        <authorList>
            <person name="Shen L.-Y."/>
            <person name="Luo H."/>
            <person name="Wang X.-L."/>
            <person name="Wang X.-M."/>
            <person name="Qiu X.-J."/>
            <person name="Liu H."/>
            <person name="Zhou S.-S."/>
            <person name="Jia K.-H."/>
            <person name="Nie S."/>
            <person name="Bao Y.-T."/>
            <person name="Zhang R.-G."/>
            <person name="Yun Q.-Z."/>
            <person name="Chai Y.-H."/>
            <person name="Lu J.-Y."/>
            <person name="Li Y."/>
            <person name="Zhao S.-W."/>
            <person name="Mao J.-F."/>
            <person name="Jia S.-G."/>
            <person name="Mao Y.-M."/>
        </authorList>
    </citation>
    <scope>NUCLEOTIDE SEQUENCE</scope>
    <source>
        <strain evidence="10">AT0</strain>
        <tissue evidence="10">Leaf</tissue>
    </source>
</reference>
<keyword evidence="5" id="KW-0943">RNA-mediated gene silencing</keyword>
<dbReference type="Pfam" id="PF01805">
    <property type="entry name" value="Surp"/>
    <property type="match status" value="1"/>
</dbReference>
<keyword evidence="6" id="KW-0539">Nucleus</keyword>
<evidence type="ECO:0000256" key="2">
    <source>
        <dbReference type="ARBA" id="ARBA00022604"/>
    </source>
</evidence>
<feature type="compositionally biased region" description="Low complexity" evidence="7">
    <location>
        <begin position="1025"/>
        <end position="1037"/>
    </location>
</feature>
<sequence>MDSDEEDYVFYGTPIEREEEITSRKKKAVAEASGQLRTLPSWKQEVRDEEGRRRFHGAFTGGYSAGYYNTVGSKEGWTPQSFVSSRKNRAEVKQQNIFNFLDEDEKEDLEGQSLGASLQFDTFGFTATELARKQAEKEQQQRPSAIPGPVPDEILLPATESIGLKLLLKMGWRHGRSIKDSHVNSVYDARREARKAFLAFSSDDAKAQPSESEPILGDLENYIEQPASDEVRFSQSKHKDQYAPYGYFILIFVLYSSILIANLGELVLVVCDSHVDATCLRVSCMKISEFGLLAVGCLRERLVNSLRGFLLTAVHVLNPKQDLHGLGFDPYKLAPEFREKKRSRISENRDPGYRKALSVKKDIFGFKFHLAYCKFLVKREDDKVHCSSAGKVAPGFGIGALEELDAEDEDFYASGYDFEETYVQEIDEPSSSTVESEQKFLMKDSKQKLLTKEQEVLPGFRLASNSDYQLARFDPPLVPKDFVPHHRFSGPLETEYKYADTGPPEVPPPEDNNLKLLIDGLATLVARCGKLFEDLSREKNQSNPLFSFLVGGNGHDYYARKLWEARQKQADKTKQHLDGKLLPSTQKISAETRGKILGERPLQRSSKDSSSSVVSSNSVHLQYNLSDTFMKPAFFSEMLEVSKPFKDDPAKQERFEQFLKEKYQGGLRSTESGGSSYMSEAARARERLDFEAAAEAIEKGKLGKGGKLPTNPIAEYLAAGAMQFTSGGLQQVKDTQAEDLITRKMYPKREEYEWRPAPILCKRFDLIDPYIGKVASSLSSPPPTYYEFLAGKGQPPPAPRIRSKVDTLIFTPDSVKSTDREETGKTTKDSFPMPQSDAQMISKDVDEEIEVEVEVENVERPVDLYKAIFSDDSDDEGDTSTLNKVEDPEKKVEAANTTLNRLMAGDFLESLGKELGLEVPPDLAYATSNASQNEIVNSNSENAKIPLSENKDSSSTFAAVESPINQGDPHTLEKAEVGVCNKNEFIHGNSAKGSSKRTETVSLGTKYDKVSSEKVFDNKRKAKTSLSQNQSLSSSSLSEDERSRKRSRQHRHRNRSSDSGDSSSDDQGRHYSRSKGRRKASSSREKSSSSRKRSKHHKHRSRDSRSRSQHSTEKGNAEGKREKHKRS</sequence>
<feature type="compositionally biased region" description="Basic and acidic residues" evidence="7">
    <location>
        <begin position="590"/>
        <end position="607"/>
    </location>
</feature>
<evidence type="ECO:0000313" key="11">
    <source>
        <dbReference type="Proteomes" id="UP000813462"/>
    </source>
</evidence>
<dbReference type="Gene3D" id="1.10.10.790">
    <property type="entry name" value="Surp module"/>
    <property type="match status" value="1"/>
</dbReference>
<dbReference type="InterPro" id="IPR011666">
    <property type="entry name" value="DUF1604"/>
</dbReference>
<dbReference type="InterPro" id="IPR000061">
    <property type="entry name" value="Surp"/>
</dbReference>
<evidence type="ECO:0000256" key="3">
    <source>
        <dbReference type="ARBA" id="ARBA00022664"/>
    </source>
</evidence>
<dbReference type="FunFam" id="1.10.10.790:FF:000012">
    <property type="entry name" value="G patch domain-containing protein TGH"/>
    <property type="match status" value="1"/>
</dbReference>
<keyword evidence="2" id="KW-0341">Growth regulation</keyword>
<evidence type="ECO:0000256" key="4">
    <source>
        <dbReference type="ARBA" id="ARBA00022884"/>
    </source>
</evidence>
<dbReference type="InterPro" id="IPR000467">
    <property type="entry name" value="G_patch_dom"/>
</dbReference>